<evidence type="ECO:0000313" key="2">
    <source>
        <dbReference type="EMBL" id="KAK4115673.1"/>
    </source>
</evidence>
<sequence>MYSQFSTLYRLWHESRWRSLRQYKTEAFVHADLDSVARTRHPRGCSGRPVDCLYTGWARHDQDSVLDNLVDQFGARATEWHDQYGQWKRDNRDIETMVCNKAHLKRFKLGIDVPANVPSRKQPGGGARQLQPEAVPGTGSMDAKEHGKKAPEQWMAELWDSVEHDYGSREQDDGNALDLACAGRRKDLASIEGNENWDWNS</sequence>
<gene>
    <name evidence="2" type="ORF">N656DRAFT_795382</name>
</gene>
<name>A0AAN6YW37_9PEZI</name>
<keyword evidence="3" id="KW-1185">Reference proteome</keyword>
<organism evidence="2 3">
    <name type="scientific">Canariomyces notabilis</name>
    <dbReference type="NCBI Taxonomy" id="2074819"/>
    <lineage>
        <taxon>Eukaryota</taxon>
        <taxon>Fungi</taxon>
        <taxon>Dikarya</taxon>
        <taxon>Ascomycota</taxon>
        <taxon>Pezizomycotina</taxon>
        <taxon>Sordariomycetes</taxon>
        <taxon>Sordariomycetidae</taxon>
        <taxon>Sordariales</taxon>
        <taxon>Chaetomiaceae</taxon>
        <taxon>Canariomyces</taxon>
    </lineage>
</organism>
<reference evidence="2" key="2">
    <citation type="submission" date="2023-05" db="EMBL/GenBank/DDBJ databases">
        <authorList>
            <consortium name="Lawrence Berkeley National Laboratory"/>
            <person name="Steindorff A."/>
            <person name="Hensen N."/>
            <person name="Bonometti L."/>
            <person name="Westerberg I."/>
            <person name="Brannstrom I.O."/>
            <person name="Guillou S."/>
            <person name="Cros-Aarteil S."/>
            <person name="Calhoun S."/>
            <person name="Haridas S."/>
            <person name="Kuo A."/>
            <person name="Mondo S."/>
            <person name="Pangilinan J."/>
            <person name="Riley R."/>
            <person name="Labutti K."/>
            <person name="Andreopoulos B."/>
            <person name="Lipzen A."/>
            <person name="Chen C."/>
            <person name="Yanf M."/>
            <person name="Daum C."/>
            <person name="Ng V."/>
            <person name="Clum A."/>
            <person name="Ohm R."/>
            <person name="Martin F."/>
            <person name="Silar P."/>
            <person name="Natvig D."/>
            <person name="Lalanne C."/>
            <person name="Gautier V."/>
            <person name="Ament-Velasquez S.L."/>
            <person name="Kruys A."/>
            <person name="Hutchinson M.I."/>
            <person name="Powell A.J."/>
            <person name="Barry K."/>
            <person name="Miller A.N."/>
            <person name="Grigoriev I.V."/>
            <person name="Debuchy R."/>
            <person name="Gladieux P."/>
            <person name="Thoren M.H."/>
            <person name="Johannesson H."/>
        </authorList>
    </citation>
    <scope>NUCLEOTIDE SEQUENCE</scope>
    <source>
        <strain evidence="2">CBS 508.74</strain>
    </source>
</reference>
<evidence type="ECO:0000256" key="1">
    <source>
        <dbReference type="SAM" id="MobiDB-lite"/>
    </source>
</evidence>
<dbReference type="RefSeq" id="XP_064673243.1">
    <property type="nucleotide sequence ID" value="XM_064817401.1"/>
</dbReference>
<feature type="compositionally biased region" description="Basic and acidic residues" evidence="1">
    <location>
        <begin position="142"/>
        <end position="151"/>
    </location>
</feature>
<comment type="caution">
    <text evidence="2">The sequence shown here is derived from an EMBL/GenBank/DDBJ whole genome shotgun (WGS) entry which is preliminary data.</text>
</comment>
<evidence type="ECO:0000313" key="3">
    <source>
        <dbReference type="Proteomes" id="UP001302812"/>
    </source>
</evidence>
<proteinExistence type="predicted"/>
<dbReference type="EMBL" id="MU853334">
    <property type="protein sequence ID" value="KAK4115673.1"/>
    <property type="molecule type" value="Genomic_DNA"/>
</dbReference>
<dbReference type="GeneID" id="89941526"/>
<feature type="region of interest" description="Disordered" evidence="1">
    <location>
        <begin position="115"/>
        <end position="153"/>
    </location>
</feature>
<accession>A0AAN6YW37</accession>
<reference evidence="2" key="1">
    <citation type="journal article" date="2023" name="Mol. Phylogenet. Evol.">
        <title>Genome-scale phylogeny and comparative genomics of the fungal order Sordariales.</title>
        <authorList>
            <person name="Hensen N."/>
            <person name="Bonometti L."/>
            <person name="Westerberg I."/>
            <person name="Brannstrom I.O."/>
            <person name="Guillou S."/>
            <person name="Cros-Aarteil S."/>
            <person name="Calhoun S."/>
            <person name="Haridas S."/>
            <person name="Kuo A."/>
            <person name="Mondo S."/>
            <person name="Pangilinan J."/>
            <person name="Riley R."/>
            <person name="LaButti K."/>
            <person name="Andreopoulos B."/>
            <person name="Lipzen A."/>
            <person name="Chen C."/>
            <person name="Yan M."/>
            <person name="Daum C."/>
            <person name="Ng V."/>
            <person name="Clum A."/>
            <person name="Steindorff A."/>
            <person name="Ohm R.A."/>
            <person name="Martin F."/>
            <person name="Silar P."/>
            <person name="Natvig D.O."/>
            <person name="Lalanne C."/>
            <person name="Gautier V."/>
            <person name="Ament-Velasquez S.L."/>
            <person name="Kruys A."/>
            <person name="Hutchinson M.I."/>
            <person name="Powell A.J."/>
            <person name="Barry K."/>
            <person name="Miller A.N."/>
            <person name="Grigoriev I.V."/>
            <person name="Debuchy R."/>
            <person name="Gladieux P."/>
            <person name="Hiltunen Thoren M."/>
            <person name="Johannesson H."/>
        </authorList>
    </citation>
    <scope>NUCLEOTIDE SEQUENCE</scope>
    <source>
        <strain evidence="2">CBS 508.74</strain>
    </source>
</reference>
<dbReference type="Proteomes" id="UP001302812">
    <property type="component" value="Unassembled WGS sequence"/>
</dbReference>
<dbReference type="AlphaFoldDB" id="A0AAN6YW37"/>
<protein>
    <submittedName>
        <fullName evidence="2">Uncharacterized protein</fullName>
    </submittedName>
</protein>